<gene>
    <name evidence="1" type="primary">105624539</name>
</gene>
<reference evidence="1" key="2">
    <citation type="submission" date="2016-04" db="UniProtKB">
        <authorList>
            <consortium name="EnsemblMetazoa"/>
        </authorList>
    </citation>
    <scope>IDENTIFICATION</scope>
</reference>
<dbReference type="InParanoid" id="A0A158NUT2"/>
<accession>A0A158NUT2</accession>
<evidence type="ECO:0000313" key="2">
    <source>
        <dbReference type="Proteomes" id="UP000005205"/>
    </source>
</evidence>
<reference evidence="2" key="1">
    <citation type="journal article" date="2011" name="PLoS Genet.">
        <title>The genome sequence of the leaf-cutter ant Atta cephalotes reveals insights into its obligate symbiotic lifestyle.</title>
        <authorList>
            <person name="Suen G."/>
            <person name="Teiling C."/>
            <person name="Li L."/>
            <person name="Holt C."/>
            <person name="Abouheif E."/>
            <person name="Bornberg-Bauer E."/>
            <person name="Bouffard P."/>
            <person name="Caldera E.J."/>
            <person name="Cash E."/>
            <person name="Cavanaugh A."/>
            <person name="Denas O."/>
            <person name="Elhaik E."/>
            <person name="Fave M.J."/>
            <person name="Gadau J."/>
            <person name="Gibson J.D."/>
            <person name="Graur D."/>
            <person name="Grubbs K.J."/>
            <person name="Hagen D.E."/>
            <person name="Harkins T.T."/>
            <person name="Helmkampf M."/>
            <person name="Hu H."/>
            <person name="Johnson B.R."/>
            <person name="Kim J."/>
            <person name="Marsh S.E."/>
            <person name="Moeller J.A."/>
            <person name="Munoz-Torres M.C."/>
            <person name="Murphy M.C."/>
            <person name="Naughton M.C."/>
            <person name="Nigam S."/>
            <person name="Overson R."/>
            <person name="Rajakumar R."/>
            <person name="Reese J.T."/>
            <person name="Scott J.J."/>
            <person name="Smith C.R."/>
            <person name="Tao S."/>
            <person name="Tsutsui N.D."/>
            <person name="Viljakainen L."/>
            <person name="Wissler L."/>
            <person name="Yandell M.D."/>
            <person name="Zimmer F."/>
            <person name="Taylor J."/>
            <person name="Slater S.C."/>
            <person name="Clifton S.W."/>
            <person name="Warren W.C."/>
            <person name="Elsik C.G."/>
            <person name="Smith C.D."/>
            <person name="Weinstock G.M."/>
            <person name="Gerardo N.M."/>
            <person name="Currie C.R."/>
        </authorList>
    </citation>
    <scope>NUCLEOTIDE SEQUENCE [LARGE SCALE GENOMIC DNA]</scope>
</reference>
<dbReference type="OrthoDB" id="7681072at2759"/>
<dbReference type="EnsemblMetazoa" id="XM_012205900.1">
    <property type="protein sequence ID" value="XP_012061290.1"/>
    <property type="gene ID" value="LOC105624539"/>
</dbReference>
<sequence length="148" mass="17387">MSQDSVRKITKSNVDKARKLVMKHITERKRRDMKEVTNNRKVICKKFQGDKKRAAFVGFSKNLALLEMQSYIARQDWKHALNLFPRLLECPVELEPLIWRYAFIILLHTNDPLHLHQFFSQCIGSHSSNNSTLLEKLLLLPLEDDNSR</sequence>
<evidence type="ECO:0000313" key="1">
    <source>
        <dbReference type="EnsemblMetazoa" id="XP_012061290.1"/>
    </source>
</evidence>
<organism evidence="1 2">
    <name type="scientific">Atta cephalotes</name>
    <name type="common">Leafcutter ant</name>
    <dbReference type="NCBI Taxonomy" id="12957"/>
    <lineage>
        <taxon>Eukaryota</taxon>
        <taxon>Metazoa</taxon>
        <taxon>Ecdysozoa</taxon>
        <taxon>Arthropoda</taxon>
        <taxon>Hexapoda</taxon>
        <taxon>Insecta</taxon>
        <taxon>Pterygota</taxon>
        <taxon>Neoptera</taxon>
        <taxon>Endopterygota</taxon>
        <taxon>Hymenoptera</taxon>
        <taxon>Apocrita</taxon>
        <taxon>Aculeata</taxon>
        <taxon>Formicoidea</taxon>
        <taxon>Formicidae</taxon>
        <taxon>Myrmicinae</taxon>
        <taxon>Atta</taxon>
    </lineage>
</organism>
<dbReference type="EMBL" id="ADTU01026697">
    <property type="status" value="NOT_ANNOTATED_CDS"/>
    <property type="molecule type" value="Genomic_DNA"/>
</dbReference>
<keyword evidence="2" id="KW-1185">Reference proteome</keyword>
<proteinExistence type="predicted"/>
<protein>
    <submittedName>
        <fullName evidence="1">Uncharacterized protein</fullName>
    </submittedName>
</protein>
<dbReference type="eggNOG" id="ENOG502TCHE">
    <property type="taxonomic scope" value="Eukaryota"/>
</dbReference>
<name>A0A158NUT2_ATTCE</name>
<dbReference type="Proteomes" id="UP000005205">
    <property type="component" value="Unassembled WGS sequence"/>
</dbReference>
<dbReference type="KEGG" id="acep:105624539"/>
<dbReference type="AlphaFoldDB" id="A0A158NUT2"/>